<dbReference type="InterPro" id="IPR011992">
    <property type="entry name" value="EF-hand-dom_pair"/>
</dbReference>
<proteinExistence type="predicted"/>
<sequence>MASTRPHRENMTDEQIAEFREAFALYDKDGDGAISTAELGTVMRALGQTPSEADLKGYVKDSSVAMTVDFPTFLTMMARQMQEGSSVDEIREAFRVFDKDGNGRMAVAELRHILTSLGERLTDNEVEAMIREADVDNDGMLDYEQFIQSMTMSS</sequence>
<organism evidence="4">
    <name type="scientific">Xenopsylla cheopis</name>
    <name type="common">Oriental rat flea</name>
    <name type="synonym">Pulex cheopis</name>
    <dbReference type="NCBI Taxonomy" id="163159"/>
    <lineage>
        <taxon>Eukaryota</taxon>
        <taxon>Metazoa</taxon>
        <taxon>Ecdysozoa</taxon>
        <taxon>Arthropoda</taxon>
        <taxon>Hexapoda</taxon>
        <taxon>Insecta</taxon>
        <taxon>Pterygota</taxon>
        <taxon>Neoptera</taxon>
        <taxon>Endopterygota</taxon>
        <taxon>Siphonaptera</taxon>
        <taxon>Pulicidae</taxon>
        <taxon>Xenopsyllinae</taxon>
        <taxon>Xenopsylla</taxon>
    </lineage>
</organism>
<feature type="domain" description="EF-hand" evidence="3">
    <location>
        <begin position="121"/>
        <end position="154"/>
    </location>
</feature>
<feature type="domain" description="EF-hand" evidence="3">
    <location>
        <begin position="85"/>
        <end position="120"/>
    </location>
</feature>
<dbReference type="Pfam" id="PF13405">
    <property type="entry name" value="EF-hand_6"/>
    <property type="match status" value="1"/>
</dbReference>
<feature type="domain" description="EF-hand" evidence="3">
    <location>
        <begin position="14"/>
        <end position="49"/>
    </location>
</feature>
<dbReference type="FunFam" id="1.10.238.10:FF:000527">
    <property type="entry name" value="Calmodulin-3"/>
    <property type="match status" value="1"/>
</dbReference>
<dbReference type="GO" id="GO:0072686">
    <property type="term" value="C:mitotic spindle"/>
    <property type="evidence" value="ECO:0007669"/>
    <property type="project" value="UniProtKB-ARBA"/>
</dbReference>
<dbReference type="EMBL" id="GIIL01005880">
    <property type="protein sequence ID" value="NOV49606.1"/>
    <property type="molecule type" value="Transcribed_RNA"/>
</dbReference>
<dbReference type="PANTHER" id="PTHR23048:SF0">
    <property type="entry name" value="CALMODULIN LIKE 3"/>
    <property type="match status" value="1"/>
</dbReference>
<name>A0A6M2DTG1_XENCH</name>
<dbReference type="Pfam" id="PF13499">
    <property type="entry name" value="EF-hand_7"/>
    <property type="match status" value="1"/>
</dbReference>
<evidence type="ECO:0000259" key="3">
    <source>
        <dbReference type="PROSITE" id="PS50222"/>
    </source>
</evidence>
<evidence type="ECO:0000256" key="1">
    <source>
        <dbReference type="ARBA" id="ARBA00022737"/>
    </source>
</evidence>
<evidence type="ECO:0000313" key="4">
    <source>
        <dbReference type="EMBL" id="NOV49606.1"/>
    </source>
</evidence>
<dbReference type="InterPro" id="IPR002048">
    <property type="entry name" value="EF_hand_dom"/>
</dbReference>
<reference evidence="4" key="1">
    <citation type="submission" date="2020-03" db="EMBL/GenBank/DDBJ databases">
        <title>Transcriptomic Profiling of the Digestive Tract of the Rat Flea, Xenopsylla cheopis, Following Blood Feeding and Infection with Yersinia pestis.</title>
        <authorList>
            <person name="Bland D.M."/>
            <person name="Martens C.A."/>
            <person name="Virtaneva K."/>
            <person name="Kanakabandi K."/>
            <person name="Long D."/>
            <person name="Rosenke R."/>
            <person name="Saturday G.A."/>
            <person name="Hoyt F.H."/>
            <person name="Bruno D.P."/>
            <person name="Ribeiro J.M.C."/>
            <person name="Hinnebusch J."/>
        </authorList>
    </citation>
    <scope>NUCLEOTIDE SEQUENCE</scope>
</reference>
<dbReference type="PROSITE" id="PS50222">
    <property type="entry name" value="EF_HAND_2"/>
    <property type="match status" value="3"/>
</dbReference>
<dbReference type="PROSITE" id="PS00018">
    <property type="entry name" value="EF_HAND_1"/>
    <property type="match status" value="2"/>
</dbReference>
<dbReference type="SUPFAM" id="SSF47473">
    <property type="entry name" value="EF-hand"/>
    <property type="match status" value="1"/>
</dbReference>
<dbReference type="AlphaFoldDB" id="A0A6M2DTG1"/>
<dbReference type="PANTHER" id="PTHR23048">
    <property type="entry name" value="MYOSIN LIGHT CHAIN 1, 3"/>
    <property type="match status" value="1"/>
</dbReference>
<dbReference type="GO" id="GO:0016460">
    <property type="term" value="C:myosin II complex"/>
    <property type="evidence" value="ECO:0007669"/>
    <property type="project" value="TreeGrafter"/>
</dbReference>
<protein>
    <submittedName>
        <fullName evidence="4">Putative myosin essential light chain ef-hand protein</fullName>
    </submittedName>
</protein>
<dbReference type="InterPro" id="IPR018247">
    <property type="entry name" value="EF_Hand_1_Ca_BS"/>
</dbReference>
<dbReference type="Gene3D" id="1.10.238.10">
    <property type="entry name" value="EF-hand"/>
    <property type="match status" value="2"/>
</dbReference>
<dbReference type="GO" id="GO:0005509">
    <property type="term" value="F:calcium ion binding"/>
    <property type="evidence" value="ECO:0007669"/>
    <property type="project" value="InterPro"/>
</dbReference>
<dbReference type="CDD" id="cd00051">
    <property type="entry name" value="EFh"/>
    <property type="match status" value="1"/>
</dbReference>
<evidence type="ECO:0000256" key="2">
    <source>
        <dbReference type="ARBA" id="ARBA00022837"/>
    </source>
</evidence>
<keyword evidence="1" id="KW-0677">Repeat</keyword>
<dbReference type="InterPro" id="IPR050230">
    <property type="entry name" value="CALM/Myosin/TropC-like"/>
</dbReference>
<accession>A0A6M2DTG1</accession>
<dbReference type="SMART" id="SM00054">
    <property type="entry name" value="EFh"/>
    <property type="match status" value="3"/>
</dbReference>
<keyword evidence="2" id="KW-0106">Calcium</keyword>